<comment type="caution">
    <text evidence="2">The sequence shown here is derived from an EMBL/GenBank/DDBJ whole genome shotgun (WGS) entry which is preliminary data.</text>
</comment>
<keyword evidence="1" id="KW-0812">Transmembrane</keyword>
<evidence type="ECO:0000313" key="2">
    <source>
        <dbReference type="EMBL" id="ETO14833.1"/>
    </source>
</evidence>
<dbReference type="Proteomes" id="UP000023152">
    <property type="component" value="Unassembled WGS sequence"/>
</dbReference>
<reference evidence="2 3" key="1">
    <citation type="journal article" date="2013" name="Curr. Biol.">
        <title>The Genome of the Foraminiferan Reticulomyxa filosa.</title>
        <authorList>
            <person name="Glockner G."/>
            <person name="Hulsmann N."/>
            <person name="Schleicher M."/>
            <person name="Noegel A.A."/>
            <person name="Eichinger L."/>
            <person name="Gallinger C."/>
            <person name="Pawlowski J."/>
            <person name="Sierra R."/>
            <person name="Euteneuer U."/>
            <person name="Pillet L."/>
            <person name="Moustafa A."/>
            <person name="Platzer M."/>
            <person name="Groth M."/>
            <person name="Szafranski K."/>
            <person name="Schliwa M."/>
        </authorList>
    </citation>
    <scope>NUCLEOTIDE SEQUENCE [LARGE SCALE GENOMIC DNA]</scope>
</reference>
<organism evidence="2 3">
    <name type="scientific">Reticulomyxa filosa</name>
    <dbReference type="NCBI Taxonomy" id="46433"/>
    <lineage>
        <taxon>Eukaryota</taxon>
        <taxon>Sar</taxon>
        <taxon>Rhizaria</taxon>
        <taxon>Retaria</taxon>
        <taxon>Foraminifera</taxon>
        <taxon>Monothalamids</taxon>
        <taxon>Reticulomyxidae</taxon>
        <taxon>Reticulomyxa</taxon>
    </lineage>
</organism>
<keyword evidence="1" id="KW-1133">Transmembrane helix</keyword>
<sequence length="355" mass="40927">MELVLRTRFSLTTIIYFSKLTSLQYAVCIEHMKYEVIVEQGLWGGKKKETQDEGRNIREKQRHISALFKDVGKYMLVKNMTDRNSDLIETLNALPILHSLDYVCDISKEANNVIEISANTGNVSSDLLMLDDIFPKNWTMILFGYLILLALFLIGEICTFWFVYDIHSLISYSSVWKMESRGWNILLCLAAGHALFALLVILITFLHFQDVVVQVNQNISWAYDLEKKISDHKSHNPNFSPFLCNFNQHLYLANMEKACYHYFIVRYIHSIYEDWMSQSILQFLYGSTLEWPAESAQSETARDQVQLNTLPNSIPPAQGSDSNKLIVAESSYNEQHEFSGNKAAIAYLIRAILEF</sequence>
<accession>X6MLE1</accession>
<feature type="transmembrane region" description="Helical" evidence="1">
    <location>
        <begin position="185"/>
        <end position="208"/>
    </location>
</feature>
<evidence type="ECO:0000313" key="3">
    <source>
        <dbReference type="Proteomes" id="UP000023152"/>
    </source>
</evidence>
<keyword evidence="3" id="KW-1185">Reference proteome</keyword>
<keyword evidence="1" id="KW-0472">Membrane</keyword>
<feature type="transmembrane region" description="Helical" evidence="1">
    <location>
        <begin position="138"/>
        <end position="164"/>
    </location>
</feature>
<gene>
    <name evidence="2" type="ORF">RFI_22536</name>
</gene>
<evidence type="ECO:0000256" key="1">
    <source>
        <dbReference type="SAM" id="Phobius"/>
    </source>
</evidence>
<dbReference type="AlphaFoldDB" id="X6MLE1"/>
<proteinExistence type="predicted"/>
<protein>
    <submittedName>
        <fullName evidence="2">Uncharacterized protein</fullName>
    </submittedName>
</protein>
<name>X6MLE1_RETFI</name>
<dbReference type="EMBL" id="ASPP01019728">
    <property type="protein sequence ID" value="ETO14833.1"/>
    <property type="molecule type" value="Genomic_DNA"/>
</dbReference>